<evidence type="ECO:0000313" key="2">
    <source>
        <dbReference type="Proteomes" id="UP000315295"/>
    </source>
</evidence>
<evidence type="ECO:0000313" key="1">
    <source>
        <dbReference type="EMBL" id="TQE02295.1"/>
    </source>
</evidence>
<comment type="caution">
    <text evidence="1">The sequence shown here is derived from an EMBL/GenBank/DDBJ whole genome shotgun (WGS) entry which is preliminary data.</text>
</comment>
<organism evidence="1 2">
    <name type="scientific">Malus baccata</name>
    <name type="common">Siberian crab apple</name>
    <name type="synonym">Pyrus baccata</name>
    <dbReference type="NCBI Taxonomy" id="106549"/>
    <lineage>
        <taxon>Eukaryota</taxon>
        <taxon>Viridiplantae</taxon>
        <taxon>Streptophyta</taxon>
        <taxon>Embryophyta</taxon>
        <taxon>Tracheophyta</taxon>
        <taxon>Spermatophyta</taxon>
        <taxon>Magnoliopsida</taxon>
        <taxon>eudicotyledons</taxon>
        <taxon>Gunneridae</taxon>
        <taxon>Pentapetalae</taxon>
        <taxon>rosids</taxon>
        <taxon>fabids</taxon>
        <taxon>Rosales</taxon>
        <taxon>Rosaceae</taxon>
        <taxon>Amygdaloideae</taxon>
        <taxon>Maleae</taxon>
        <taxon>Malus</taxon>
    </lineage>
</organism>
<sequence length="86" mass="9877">MYCHEFHDGEARQRLSAAMASMIKIGGFWGGGDSERLEEKWVTPADERRLLEALGRTRFLALRPWKKQGGESRKGEALRKKGNVWM</sequence>
<dbReference type="AlphaFoldDB" id="A0A540MU21"/>
<dbReference type="Proteomes" id="UP000315295">
    <property type="component" value="Unassembled WGS sequence"/>
</dbReference>
<reference evidence="1 2" key="1">
    <citation type="journal article" date="2019" name="G3 (Bethesda)">
        <title>Sequencing of a Wild Apple (Malus baccata) Genome Unravels the Differences Between Cultivated and Wild Apple Species Regarding Disease Resistance and Cold Tolerance.</title>
        <authorList>
            <person name="Chen X."/>
        </authorList>
    </citation>
    <scope>NUCLEOTIDE SEQUENCE [LARGE SCALE GENOMIC DNA]</scope>
    <source>
        <strain evidence="2">cv. Shandingzi</strain>
        <tissue evidence="1">Leaves</tissue>
    </source>
</reference>
<gene>
    <name evidence="1" type="ORF">C1H46_012064</name>
</gene>
<proteinExistence type="predicted"/>
<accession>A0A540MU21</accession>
<dbReference type="EMBL" id="VIEB01000178">
    <property type="protein sequence ID" value="TQE02295.1"/>
    <property type="molecule type" value="Genomic_DNA"/>
</dbReference>
<name>A0A540MU21_MALBA</name>
<protein>
    <submittedName>
        <fullName evidence="1">Uncharacterized protein</fullName>
    </submittedName>
</protein>
<keyword evidence="2" id="KW-1185">Reference proteome</keyword>